<dbReference type="PANTHER" id="PTHR24567">
    <property type="entry name" value="CRP FAMILY TRANSCRIPTIONAL REGULATORY PROTEIN"/>
    <property type="match status" value="1"/>
</dbReference>
<dbReference type="AlphaFoldDB" id="E0U6H4"/>
<dbReference type="GO" id="GO:0005829">
    <property type="term" value="C:cytosol"/>
    <property type="evidence" value="ECO:0007669"/>
    <property type="project" value="TreeGrafter"/>
</dbReference>
<dbReference type="EMBL" id="CP002198">
    <property type="protein sequence ID" value="ADN13617.1"/>
    <property type="molecule type" value="Genomic_DNA"/>
</dbReference>
<sequence>MADRKMLEPVRTIELFQKAPSPMTFYAGQIIFREGDLGDVMYGIIEGEVQMWVNGKVIETLYSGDVFGTGALIHSDFQRTSTAIAVTDTQLGFLDRQRFLYAVHQTPMFSLQIMKSYSDRFRRLKSQASLNN</sequence>
<dbReference type="Proteomes" id="UP000008206">
    <property type="component" value="Chromosome"/>
</dbReference>
<gene>
    <name evidence="2" type="ordered locus">Cyan7822_1626</name>
</gene>
<organism evidence="2 3">
    <name type="scientific">Gloeothece verrucosa (strain PCC 7822)</name>
    <name type="common">Cyanothece sp. (strain PCC 7822)</name>
    <dbReference type="NCBI Taxonomy" id="497965"/>
    <lineage>
        <taxon>Bacteria</taxon>
        <taxon>Bacillati</taxon>
        <taxon>Cyanobacteriota</taxon>
        <taxon>Cyanophyceae</taxon>
        <taxon>Oscillatoriophycideae</taxon>
        <taxon>Chroococcales</taxon>
        <taxon>Aphanothecaceae</taxon>
        <taxon>Gloeothece</taxon>
        <taxon>Gloeothece verrucosa</taxon>
    </lineage>
</organism>
<dbReference type="PANTHER" id="PTHR24567:SF26">
    <property type="entry name" value="REGULATORY PROTEIN YEIL"/>
    <property type="match status" value="1"/>
</dbReference>
<dbReference type="SUPFAM" id="SSF51206">
    <property type="entry name" value="cAMP-binding domain-like"/>
    <property type="match status" value="1"/>
</dbReference>
<dbReference type="InterPro" id="IPR014710">
    <property type="entry name" value="RmlC-like_jellyroll"/>
</dbReference>
<evidence type="ECO:0000259" key="1">
    <source>
        <dbReference type="PROSITE" id="PS50042"/>
    </source>
</evidence>
<accession>E0U6H4</accession>
<proteinExistence type="predicted"/>
<dbReference type="PROSITE" id="PS50042">
    <property type="entry name" value="CNMP_BINDING_3"/>
    <property type="match status" value="1"/>
</dbReference>
<dbReference type="InterPro" id="IPR050397">
    <property type="entry name" value="Env_Response_Regulators"/>
</dbReference>
<dbReference type="STRING" id="497965.Cyan7822_1626"/>
<evidence type="ECO:0000313" key="2">
    <source>
        <dbReference type="EMBL" id="ADN13617.1"/>
    </source>
</evidence>
<dbReference type="SMART" id="SM00100">
    <property type="entry name" value="cNMP"/>
    <property type="match status" value="1"/>
</dbReference>
<dbReference type="PRINTS" id="PR00103">
    <property type="entry name" value="CAMPKINASE"/>
</dbReference>
<dbReference type="CDD" id="cd00038">
    <property type="entry name" value="CAP_ED"/>
    <property type="match status" value="1"/>
</dbReference>
<evidence type="ECO:0000313" key="3">
    <source>
        <dbReference type="Proteomes" id="UP000008206"/>
    </source>
</evidence>
<dbReference type="InterPro" id="IPR000595">
    <property type="entry name" value="cNMP-bd_dom"/>
</dbReference>
<dbReference type="Gene3D" id="2.60.120.10">
    <property type="entry name" value="Jelly Rolls"/>
    <property type="match status" value="1"/>
</dbReference>
<dbReference type="eggNOG" id="COG0664">
    <property type="taxonomic scope" value="Bacteria"/>
</dbReference>
<dbReference type="GO" id="GO:0003700">
    <property type="term" value="F:DNA-binding transcription factor activity"/>
    <property type="evidence" value="ECO:0007669"/>
    <property type="project" value="TreeGrafter"/>
</dbReference>
<dbReference type="InterPro" id="IPR018490">
    <property type="entry name" value="cNMP-bd_dom_sf"/>
</dbReference>
<dbReference type="HOGENOM" id="CLU_075053_16_4_3"/>
<reference evidence="3" key="1">
    <citation type="journal article" date="2011" name="MBio">
        <title>Novel metabolic attributes of the genus Cyanothece, comprising a group of unicellular nitrogen-fixing Cyanobacteria.</title>
        <authorList>
            <person name="Bandyopadhyay A."/>
            <person name="Elvitigala T."/>
            <person name="Welsh E."/>
            <person name="Stockel J."/>
            <person name="Liberton M."/>
            <person name="Min H."/>
            <person name="Sherman L.A."/>
            <person name="Pakrasi H.B."/>
        </authorList>
    </citation>
    <scope>NUCLEOTIDE SEQUENCE [LARGE SCALE GENOMIC DNA]</scope>
    <source>
        <strain evidence="3">PCC 7822</strain>
    </source>
</reference>
<name>E0U6H4_GLOV7</name>
<dbReference type="Pfam" id="PF00027">
    <property type="entry name" value="cNMP_binding"/>
    <property type="match status" value="1"/>
</dbReference>
<protein>
    <submittedName>
        <fullName evidence="2">Putative transcriptional regulator, Crp/Fnr family</fullName>
    </submittedName>
</protein>
<keyword evidence="3" id="KW-1185">Reference proteome</keyword>
<dbReference type="KEGG" id="cyj:Cyan7822_1626"/>
<feature type="domain" description="Cyclic nucleotide-binding" evidence="1">
    <location>
        <begin position="25"/>
        <end position="120"/>
    </location>
</feature>